<name>X1QBH9_9ZZZZ</name>
<reference evidence="1" key="1">
    <citation type="journal article" date="2014" name="Front. Microbiol.">
        <title>High frequency of phylogenetically diverse reductive dehalogenase-homologous genes in deep subseafloor sedimentary metagenomes.</title>
        <authorList>
            <person name="Kawai M."/>
            <person name="Futagami T."/>
            <person name="Toyoda A."/>
            <person name="Takaki Y."/>
            <person name="Nishi S."/>
            <person name="Hori S."/>
            <person name="Arai W."/>
            <person name="Tsubouchi T."/>
            <person name="Morono Y."/>
            <person name="Uchiyama I."/>
            <person name="Ito T."/>
            <person name="Fujiyama A."/>
            <person name="Inagaki F."/>
            <person name="Takami H."/>
        </authorList>
    </citation>
    <scope>NUCLEOTIDE SEQUENCE</scope>
    <source>
        <strain evidence="1">Expedition CK06-06</strain>
    </source>
</reference>
<dbReference type="EMBL" id="BARV01036265">
    <property type="protein sequence ID" value="GAI52151.1"/>
    <property type="molecule type" value="Genomic_DNA"/>
</dbReference>
<organism evidence="1">
    <name type="scientific">marine sediment metagenome</name>
    <dbReference type="NCBI Taxonomy" id="412755"/>
    <lineage>
        <taxon>unclassified sequences</taxon>
        <taxon>metagenomes</taxon>
        <taxon>ecological metagenomes</taxon>
    </lineage>
</organism>
<comment type="caution">
    <text evidence="1">The sequence shown here is derived from an EMBL/GenBank/DDBJ whole genome shotgun (WGS) entry which is preliminary data.</text>
</comment>
<proteinExistence type="predicted"/>
<feature type="non-terminal residue" evidence="1">
    <location>
        <position position="123"/>
    </location>
</feature>
<sequence>MPFDMLLPAGAVNMWDHMALIRGARHKKIMPPICRVKSISQTLLRDFKGCSTKAEIVSSAKKKQEQLSKDFVRVLKYGDEMPEWVEYPFVIYNENAKDTDDSLNYHMPGGMTIKPDSEAKSHF</sequence>
<dbReference type="AlphaFoldDB" id="X1QBH9"/>
<protein>
    <submittedName>
        <fullName evidence="1">Uncharacterized protein</fullName>
    </submittedName>
</protein>
<gene>
    <name evidence="1" type="ORF">S06H3_56385</name>
</gene>
<accession>X1QBH9</accession>
<evidence type="ECO:0000313" key="1">
    <source>
        <dbReference type="EMBL" id="GAI52151.1"/>
    </source>
</evidence>